<evidence type="ECO:0000313" key="2">
    <source>
        <dbReference type="EMBL" id="KAE9279204.1"/>
    </source>
</evidence>
<dbReference type="EMBL" id="QXFT01004247">
    <property type="protein sequence ID" value="KAE9279204.1"/>
    <property type="molecule type" value="Genomic_DNA"/>
</dbReference>
<evidence type="ECO:0000259" key="1">
    <source>
        <dbReference type="Pfam" id="PF22936"/>
    </source>
</evidence>
<dbReference type="Proteomes" id="UP000434957">
    <property type="component" value="Unassembled WGS sequence"/>
</dbReference>
<proteinExistence type="predicted"/>
<feature type="domain" description="Retrovirus-related Pol polyprotein from transposon TNT 1-94-like beta-barrel" evidence="1">
    <location>
        <begin position="122"/>
        <end position="192"/>
    </location>
</feature>
<dbReference type="Pfam" id="PF22936">
    <property type="entry name" value="Pol_BBD"/>
    <property type="match status" value="1"/>
</dbReference>
<dbReference type="AlphaFoldDB" id="A0A6A4BWM1"/>
<keyword evidence="3" id="KW-1185">Reference proteome</keyword>
<accession>A0A6A4BWM1</accession>
<organism evidence="2 3">
    <name type="scientific">Phytophthora rubi</name>
    <dbReference type="NCBI Taxonomy" id="129364"/>
    <lineage>
        <taxon>Eukaryota</taxon>
        <taxon>Sar</taxon>
        <taxon>Stramenopiles</taxon>
        <taxon>Oomycota</taxon>
        <taxon>Peronosporomycetes</taxon>
        <taxon>Peronosporales</taxon>
        <taxon>Peronosporaceae</taxon>
        <taxon>Phytophthora</taxon>
    </lineage>
</organism>
<dbReference type="InterPro" id="IPR054722">
    <property type="entry name" value="PolX-like_BBD"/>
</dbReference>
<protein>
    <recommendedName>
        <fullName evidence="1">Retrovirus-related Pol polyprotein from transposon TNT 1-94-like beta-barrel domain-containing protein</fullName>
    </recommendedName>
</protein>
<name>A0A6A4BWM1_9STRA</name>
<reference evidence="2 3" key="1">
    <citation type="submission" date="2018-08" db="EMBL/GenBank/DDBJ databases">
        <title>Genomic investigation of the strawberry pathogen Phytophthora fragariae indicates pathogenicity is determined by transcriptional variation in three key races.</title>
        <authorList>
            <person name="Adams T.M."/>
            <person name="Armitage A.D."/>
            <person name="Sobczyk M.K."/>
            <person name="Bates H.J."/>
            <person name="Dunwell J.M."/>
            <person name="Nellist C.F."/>
            <person name="Harrison R.J."/>
        </authorList>
    </citation>
    <scope>NUCLEOTIDE SEQUENCE [LARGE SCALE GENOMIC DNA]</scope>
    <source>
        <strain evidence="2 3">SCRP333</strain>
    </source>
</reference>
<comment type="caution">
    <text evidence="2">The sequence shown here is derived from an EMBL/GenBank/DDBJ whole genome shotgun (WGS) entry which is preliminary data.</text>
</comment>
<sequence>MAERYYNQQMEEWWEEQPMLEHAMQRLLHTEVCGRANNLVQDNIFHYTDPAMRVSMLSRLNIARTDYLWQAEGLAHPTQSTEIELRSKLMGRGVMNNVQYDQHDTRKCFKYDKDSKPEKRLWILDSGSNCHLVNDPNLLENAEEYDGGCVAADGVPLRIIKHGSVPIVATVMGRTTRVRLLDVLYASNLEGNTRTGEAAAAAGGVLMSVLAQNEEEVGQDVQRGPLMYLHRRLAHLHYDTILLMAKHPASGIALTDEVRANYLACTQGK</sequence>
<evidence type="ECO:0000313" key="3">
    <source>
        <dbReference type="Proteomes" id="UP000434957"/>
    </source>
</evidence>
<gene>
    <name evidence="2" type="ORF">PR003_g28297</name>
</gene>